<name>Q8MSU0_DROME</name>
<accession>Q8MSU0</accession>
<evidence type="ECO:0000313" key="2">
    <source>
        <dbReference type="EMBL" id="AAM49970.1"/>
    </source>
</evidence>
<sequence length="80" mass="9390">MSKDQIVRNDGLTQLDAKTLPEREMREKTASVYNLCKLQSIYRYNMIQITITIITITITLFRGRLESETNQEINYESTDK</sequence>
<evidence type="ECO:0000256" key="1">
    <source>
        <dbReference type="SAM" id="Phobius"/>
    </source>
</evidence>
<organism evidence="2">
    <name type="scientific">Drosophila melanogaster</name>
    <name type="common">Fruit fly</name>
    <dbReference type="NCBI Taxonomy" id="7227"/>
    <lineage>
        <taxon>Eukaryota</taxon>
        <taxon>Metazoa</taxon>
        <taxon>Ecdysozoa</taxon>
        <taxon>Arthropoda</taxon>
        <taxon>Hexapoda</taxon>
        <taxon>Insecta</taxon>
        <taxon>Pterygota</taxon>
        <taxon>Neoptera</taxon>
        <taxon>Endopterygota</taxon>
        <taxon>Diptera</taxon>
        <taxon>Brachycera</taxon>
        <taxon>Muscomorpha</taxon>
        <taxon>Ephydroidea</taxon>
        <taxon>Drosophilidae</taxon>
        <taxon>Drosophila</taxon>
        <taxon>Sophophora</taxon>
    </lineage>
</organism>
<protein>
    <submittedName>
        <fullName evidence="2">LP03459p</fullName>
    </submittedName>
</protein>
<feature type="transmembrane region" description="Helical" evidence="1">
    <location>
        <begin position="41"/>
        <end position="61"/>
    </location>
</feature>
<proteinExistence type="evidence at transcript level"/>
<reference evidence="2" key="1">
    <citation type="submission" date="2002-06" db="EMBL/GenBank/DDBJ databases">
        <authorList>
            <person name="Stapleton M."/>
            <person name="Brokstein P."/>
            <person name="Hong L."/>
            <person name="Agbayani A."/>
            <person name="Carlson J."/>
            <person name="Champe M."/>
            <person name="Chavez C."/>
            <person name="Dorsett V."/>
            <person name="Dresnek D."/>
            <person name="Farfan D."/>
            <person name="Frise E."/>
            <person name="George R."/>
            <person name="Gonzalez M."/>
            <person name="Guarin H."/>
            <person name="Kronmiller B."/>
            <person name="Li P."/>
            <person name="Liao G."/>
            <person name="Miranda A."/>
            <person name="Mungall C.J."/>
            <person name="Nunoo J."/>
            <person name="Pacleb J."/>
            <person name="Paragas V."/>
            <person name="Park S."/>
            <person name="Patel S."/>
            <person name="Phouanenavong S."/>
            <person name="Wan K."/>
            <person name="Yu C."/>
            <person name="Lewis S.E."/>
            <person name="Rubin G.M."/>
            <person name="Celniker S."/>
        </authorList>
    </citation>
    <scope>NUCLEOTIDE SEQUENCE</scope>
    <source>
        <strain evidence="2">Berkeley</strain>
    </source>
</reference>
<keyword evidence="1" id="KW-0812">Transmembrane</keyword>
<keyword evidence="1" id="KW-1133">Transmembrane helix</keyword>
<keyword evidence="1" id="KW-0472">Membrane</keyword>
<dbReference type="AlphaFoldDB" id="Q8MSU0"/>
<dbReference type="EMBL" id="AY118601">
    <property type="protein sequence ID" value="AAM49970.1"/>
    <property type="molecule type" value="mRNA"/>
</dbReference>